<comment type="caution">
    <text evidence="12">The sequence shown here is derived from an EMBL/GenBank/DDBJ whole genome shotgun (WGS) entry which is preliminary data.</text>
</comment>
<dbReference type="VEuPathDB" id="FungiDB:C8Q69DRAFT_511019"/>
<feature type="signal peptide" evidence="10">
    <location>
        <begin position="1"/>
        <end position="21"/>
    </location>
</feature>
<evidence type="ECO:0000256" key="3">
    <source>
        <dbReference type="ARBA" id="ARBA00022622"/>
    </source>
</evidence>
<dbReference type="Gene3D" id="3.20.20.80">
    <property type="entry name" value="Glycosidases"/>
    <property type="match status" value="1"/>
</dbReference>
<dbReference type="EC" id="2.4.1.-" evidence="10"/>
<protein>
    <recommendedName>
        <fullName evidence="10">1,3-beta-glucanosyltransferase</fullName>
        <ecNumber evidence="10">2.4.1.-</ecNumber>
    </recommendedName>
</protein>
<dbReference type="AlphaFoldDB" id="A0A443HHT7"/>
<evidence type="ECO:0000256" key="11">
    <source>
        <dbReference type="SAM" id="MobiDB-lite"/>
    </source>
</evidence>
<keyword evidence="13" id="KW-1185">Reference proteome</keyword>
<gene>
    <name evidence="12" type="ORF">C8Q69DRAFT_511019</name>
</gene>
<feature type="compositionally biased region" description="Low complexity" evidence="11">
    <location>
        <begin position="428"/>
        <end position="456"/>
    </location>
</feature>
<comment type="function">
    <text evidence="9">Splits internally a 1,3-beta-glucan molecule and transfers the newly generated reducing end (the donor) to the non-reducing end of another 1,3-beta-glucan molecule (the acceptor) forming a 1,3-beta linkage, resulting in the elongation of 1,3-beta-glucan chains in the cell wall. Involved in cell wall morphogenesis.</text>
</comment>
<evidence type="ECO:0000313" key="12">
    <source>
        <dbReference type="EMBL" id="RWQ91390.1"/>
    </source>
</evidence>
<dbReference type="GO" id="GO:0042124">
    <property type="term" value="F:1,3-beta-glucanosyltransferase activity"/>
    <property type="evidence" value="ECO:0007669"/>
    <property type="project" value="TreeGrafter"/>
</dbReference>
<name>A0A443HHT7_BYSSP</name>
<keyword evidence="6 10" id="KW-0472">Membrane</keyword>
<sequence length="481" mass="51640">MVPSYAQIFTALCGLATTAVAVQPVIVEGKDFVNSVTKERFQILGVDYQPGGSSGFTGKSDPLSDPQTCMRDAALMQRLGVNTIRIYNMSPDLNHDECASIFNAAGIYLILDVNSPLENGSLDRTAPWTSYNPIYMKQVFGMIEAFKNYPNTLALFSGNEVINQDSVEQVPSYVRAVQRDMHDYIAKHANRSIPVGYSAADVRDILVDTSNYMSCEIKNSTSSRSDFFGLNSYSWCGDSSIKTAGYDVLADDFKNASLPVFFSEYGCNKVTPRVFTEVQAIYSEEMTQAISGGLVYEWTQEANNYGLVQVNDNDTVSLLVDYENLQKQFAKVDLKSVRAANSSQTSVEPVVCSADLISTSGFPNTFDLPARLDTIQKMIDNGVGSTNVGKLVSVKNTKINETIYDSTGKEITGIELNVLANDQSNEPGSNTSGSSSGSSTSASSTSSASGSAKTNAAGKSTASGMFSLAGALTTMLLALAA</sequence>
<evidence type="ECO:0000256" key="5">
    <source>
        <dbReference type="ARBA" id="ARBA00022729"/>
    </source>
</evidence>
<dbReference type="GO" id="GO:0098552">
    <property type="term" value="C:side of membrane"/>
    <property type="evidence" value="ECO:0007669"/>
    <property type="project" value="UniProtKB-KW"/>
</dbReference>
<keyword evidence="7" id="KW-0325">Glycoprotein</keyword>
<dbReference type="EMBL" id="RCNU01000021">
    <property type="protein sequence ID" value="RWQ91390.1"/>
    <property type="molecule type" value="Genomic_DNA"/>
</dbReference>
<feature type="region of interest" description="Disordered" evidence="11">
    <location>
        <begin position="421"/>
        <end position="456"/>
    </location>
</feature>
<dbReference type="GeneID" id="39602513"/>
<keyword evidence="3 10" id="KW-0336">GPI-anchor</keyword>
<proteinExistence type="inferred from homology"/>
<evidence type="ECO:0000256" key="10">
    <source>
        <dbReference type="RuleBase" id="RU361209"/>
    </source>
</evidence>
<evidence type="ECO:0000256" key="7">
    <source>
        <dbReference type="ARBA" id="ARBA00023180"/>
    </source>
</evidence>
<organism evidence="12 13">
    <name type="scientific">Byssochlamys spectabilis</name>
    <name type="common">Paecilomyces variotii</name>
    <dbReference type="NCBI Taxonomy" id="264951"/>
    <lineage>
        <taxon>Eukaryota</taxon>
        <taxon>Fungi</taxon>
        <taxon>Dikarya</taxon>
        <taxon>Ascomycota</taxon>
        <taxon>Pezizomycotina</taxon>
        <taxon>Eurotiomycetes</taxon>
        <taxon>Eurotiomycetidae</taxon>
        <taxon>Eurotiales</taxon>
        <taxon>Thermoascaceae</taxon>
        <taxon>Paecilomyces</taxon>
    </lineage>
</organism>
<reference evidence="12 13" key="1">
    <citation type="journal article" date="2018" name="Front. Microbiol.">
        <title>Genomic and genetic insights into a cosmopolitan fungus, Paecilomyces variotii (Eurotiales).</title>
        <authorList>
            <person name="Urquhart A.S."/>
            <person name="Mondo S.J."/>
            <person name="Makela M.R."/>
            <person name="Hane J.K."/>
            <person name="Wiebenga A."/>
            <person name="He G."/>
            <person name="Mihaltcheva S."/>
            <person name="Pangilinan J."/>
            <person name="Lipzen A."/>
            <person name="Barry K."/>
            <person name="de Vries R.P."/>
            <person name="Grigoriev I.V."/>
            <person name="Idnurm A."/>
        </authorList>
    </citation>
    <scope>NUCLEOTIDE SEQUENCE [LARGE SCALE GENOMIC DNA]</scope>
    <source>
        <strain evidence="12 13">CBS 101075</strain>
    </source>
</reference>
<dbReference type="Pfam" id="PF03198">
    <property type="entry name" value="Glyco_hydro_72"/>
    <property type="match status" value="1"/>
</dbReference>
<keyword evidence="5 10" id="KW-0732">Signal</keyword>
<dbReference type="Proteomes" id="UP000283841">
    <property type="component" value="Unassembled WGS sequence"/>
</dbReference>
<dbReference type="PANTHER" id="PTHR31468:SF4">
    <property type="entry name" value="1,3-BETA-GLUCANOSYLTRANSFERASE GAS3-RELATED"/>
    <property type="match status" value="1"/>
</dbReference>
<evidence type="ECO:0000256" key="6">
    <source>
        <dbReference type="ARBA" id="ARBA00023136"/>
    </source>
</evidence>
<comment type="similarity">
    <text evidence="2 10">Belongs to the glycosyl hydrolase 72 family.</text>
</comment>
<evidence type="ECO:0000256" key="8">
    <source>
        <dbReference type="ARBA" id="ARBA00023288"/>
    </source>
</evidence>
<evidence type="ECO:0000256" key="2">
    <source>
        <dbReference type="ARBA" id="ARBA00007528"/>
    </source>
</evidence>
<dbReference type="FunFam" id="3.20.20.80:FF:000032">
    <property type="entry name" value="1,3-beta-glucanosyltransferase"/>
    <property type="match status" value="1"/>
</dbReference>
<evidence type="ECO:0000256" key="9">
    <source>
        <dbReference type="ARBA" id="ARBA00025026"/>
    </source>
</evidence>
<dbReference type="GO" id="GO:0031505">
    <property type="term" value="P:fungal-type cell wall organization"/>
    <property type="evidence" value="ECO:0007669"/>
    <property type="project" value="TreeGrafter"/>
</dbReference>
<evidence type="ECO:0000313" key="13">
    <source>
        <dbReference type="Proteomes" id="UP000283841"/>
    </source>
</evidence>
<dbReference type="PANTHER" id="PTHR31468">
    <property type="entry name" value="1,3-BETA-GLUCANOSYLTRANSFERASE GAS1"/>
    <property type="match status" value="1"/>
</dbReference>
<comment type="subcellular location">
    <subcellularLocation>
        <location evidence="1 10">Cell membrane</location>
        <topology evidence="1 10">Lipid-anchor</topology>
        <topology evidence="1 10">GPI-anchor</topology>
    </subcellularLocation>
</comment>
<dbReference type="GO" id="GO:0005886">
    <property type="term" value="C:plasma membrane"/>
    <property type="evidence" value="ECO:0007669"/>
    <property type="project" value="UniProtKB-SubCell"/>
</dbReference>
<accession>A0A443HHT7</accession>
<dbReference type="InterPro" id="IPR004886">
    <property type="entry name" value="Glucanosyltransferase"/>
</dbReference>
<evidence type="ECO:0000256" key="1">
    <source>
        <dbReference type="ARBA" id="ARBA00004609"/>
    </source>
</evidence>
<dbReference type="SUPFAM" id="SSF51445">
    <property type="entry name" value="(Trans)glycosidases"/>
    <property type="match status" value="1"/>
</dbReference>
<feature type="chain" id="PRO_5018810744" description="1,3-beta-glucanosyltransferase" evidence="10">
    <location>
        <begin position="22"/>
        <end position="481"/>
    </location>
</feature>
<dbReference type="InterPro" id="IPR017853">
    <property type="entry name" value="GH"/>
</dbReference>
<keyword evidence="8 10" id="KW-0449">Lipoprotein</keyword>
<dbReference type="RefSeq" id="XP_028481035.1">
    <property type="nucleotide sequence ID" value="XM_028633236.1"/>
</dbReference>
<evidence type="ECO:0000256" key="4">
    <source>
        <dbReference type="ARBA" id="ARBA00022679"/>
    </source>
</evidence>
<dbReference type="GO" id="GO:0071970">
    <property type="term" value="P:fungal-type cell wall (1-&gt;3)-beta-D-glucan biosynthetic process"/>
    <property type="evidence" value="ECO:0007669"/>
    <property type="project" value="TreeGrafter"/>
</dbReference>
<keyword evidence="4 10" id="KW-0808">Transferase</keyword>